<reference evidence="2 3" key="1">
    <citation type="submission" date="2014-11" db="EMBL/GenBank/DDBJ databases">
        <title>Genetic blueprint of the zoonotic pathogen Toxocara canis.</title>
        <authorList>
            <person name="Zhu X.-Q."/>
            <person name="Korhonen P.K."/>
            <person name="Cai H."/>
            <person name="Young N.D."/>
            <person name="Nejsum P."/>
            <person name="von Samson-Himmelstjerna G."/>
            <person name="Boag P.R."/>
            <person name="Tan P."/>
            <person name="Li Q."/>
            <person name="Min J."/>
            <person name="Yang Y."/>
            <person name="Wang X."/>
            <person name="Fang X."/>
            <person name="Hall R.S."/>
            <person name="Hofmann A."/>
            <person name="Sternberg P.W."/>
            <person name="Jex A.R."/>
            <person name="Gasser R.B."/>
        </authorList>
    </citation>
    <scope>NUCLEOTIDE SEQUENCE [LARGE SCALE GENOMIC DNA]</scope>
    <source>
        <strain evidence="2">PN_DK_2014</strain>
    </source>
</reference>
<dbReference type="InterPro" id="IPR000998">
    <property type="entry name" value="MAM_dom"/>
</dbReference>
<proteinExistence type="predicted"/>
<evidence type="ECO:0000313" key="3">
    <source>
        <dbReference type="Proteomes" id="UP000031036"/>
    </source>
</evidence>
<dbReference type="SUPFAM" id="SSF49899">
    <property type="entry name" value="Concanavalin A-like lectins/glucanases"/>
    <property type="match status" value="1"/>
</dbReference>
<keyword evidence="3" id="KW-1185">Reference proteome</keyword>
<sequence length="432" mass="48617">MIFTFVFYLACETSNSSGGGDSFNLLDIKSFLGGEIEIDIWWFPIIKWPSLLGQFKITYPCDLCCDSFDALFTPICRWRNEWTICGPGDDMDWVRAKYPWGVLEGRTIFGTNKTASGYYIITGTTRKLHPEFSAMLVGDPVQCQQGDGVLTFRYWTSPSVKVRACVRKPGAGKIYEWCSNDYTTGDPGPANITIPGSILYTFELVIEARNFDFDAFGLQGGVCIIDDITYNAPAVYNCKNLPHLEPFVELPKETCETIQCTFDEGACLQRMSDSGWKIASGSVGNYHTGIRKALAGQYAYARGPGTKSFSLGKFKINREAELEFCFYRAIRKARLGVYLSWIESENRTKIYESDEIDSNPHEWICDGVRLNNGEYESIEFVAEKLLNEYSYIAVDQIGLADPLQGISMCMKQLVDNSIQLTKGFYAKTKRIG</sequence>
<name>A0A0B2VZQ0_TOXCA</name>
<gene>
    <name evidence="2" type="ORF">Tcan_16032</name>
</gene>
<evidence type="ECO:0000259" key="1">
    <source>
        <dbReference type="PROSITE" id="PS50060"/>
    </source>
</evidence>
<organism evidence="2 3">
    <name type="scientific">Toxocara canis</name>
    <name type="common">Canine roundworm</name>
    <dbReference type="NCBI Taxonomy" id="6265"/>
    <lineage>
        <taxon>Eukaryota</taxon>
        <taxon>Metazoa</taxon>
        <taxon>Ecdysozoa</taxon>
        <taxon>Nematoda</taxon>
        <taxon>Chromadorea</taxon>
        <taxon>Rhabditida</taxon>
        <taxon>Spirurina</taxon>
        <taxon>Ascaridomorpha</taxon>
        <taxon>Ascaridoidea</taxon>
        <taxon>Toxocaridae</taxon>
        <taxon>Toxocara</taxon>
    </lineage>
</organism>
<dbReference type="InterPro" id="IPR013320">
    <property type="entry name" value="ConA-like_dom_sf"/>
</dbReference>
<dbReference type="GO" id="GO:0016020">
    <property type="term" value="C:membrane"/>
    <property type="evidence" value="ECO:0007669"/>
    <property type="project" value="InterPro"/>
</dbReference>
<dbReference type="AlphaFoldDB" id="A0A0B2VZQ0"/>
<accession>A0A0B2VZQ0</accession>
<dbReference type="Proteomes" id="UP000031036">
    <property type="component" value="Unassembled WGS sequence"/>
</dbReference>
<dbReference type="OMA" id="DLECHDF"/>
<evidence type="ECO:0000313" key="2">
    <source>
        <dbReference type="EMBL" id="KHN86450.1"/>
    </source>
</evidence>
<protein>
    <recommendedName>
        <fullName evidence="1">MAM domain-containing protein</fullName>
    </recommendedName>
</protein>
<comment type="caution">
    <text evidence="2">The sequence shown here is derived from an EMBL/GenBank/DDBJ whole genome shotgun (WGS) entry which is preliminary data.</text>
</comment>
<dbReference type="OrthoDB" id="5808132at2759"/>
<dbReference type="Gene3D" id="2.60.120.200">
    <property type="match status" value="1"/>
</dbReference>
<dbReference type="PROSITE" id="PS50060">
    <property type="entry name" value="MAM_2"/>
    <property type="match status" value="1"/>
</dbReference>
<dbReference type="EMBL" id="JPKZ01000619">
    <property type="protein sequence ID" value="KHN86450.1"/>
    <property type="molecule type" value="Genomic_DNA"/>
</dbReference>
<feature type="domain" description="MAM" evidence="1">
    <location>
        <begin position="59"/>
        <end position="240"/>
    </location>
</feature>